<keyword evidence="5" id="KW-0694">RNA-binding</keyword>
<dbReference type="Gene3D" id="1.20.120.1080">
    <property type="match status" value="1"/>
</dbReference>
<dbReference type="PANTHER" id="PTHR18934:SF99">
    <property type="entry name" value="ATP-DEPENDENT RNA HELICASE DHX37-RELATED"/>
    <property type="match status" value="1"/>
</dbReference>
<evidence type="ECO:0000259" key="7">
    <source>
        <dbReference type="PROSITE" id="PS51194"/>
    </source>
</evidence>
<dbReference type="SUPFAM" id="SSF52540">
    <property type="entry name" value="P-loop containing nucleoside triphosphate hydrolases"/>
    <property type="match status" value="1"/>
</dbReference>
<comment type="caution">
    <text evidence="8">The sequence shown here is derived from an EMBL/GenBank/DDBJ whole genome shotgun (WGS) entry which is preliminary data.</text>
</comment>
<evidence type="ECO:0000256" key="3">
    <source>
        <dbReference type="ARBA" id="ARBA00022806"/>
    </source>
</evidence>
<evidence type="ECO:0000256" key="4">
    <source>
        <dbReference type="ARBA" id="ARBA00022840"/>
    </source>
</evidence>
<evidence type="ECO:0000256" key="2">
    <source>
        <dbReference type="ARBA" id="ARBA00022801"/>
    </source>
</evidence>
<sequence>MIANFLNEMRKKYYNVFMKEFRSNDDDSGKIELKAVAWYCASYELSKKLKSDGFLVLSLPWLILHNRLVKMIPGSTESTLLDSSINQSFCEFWESTNFLANVKFFLSLFRNSGRDFDFFFVADPATLVDCKDFDLFTSADLKEIGSYLAESGYGCTIDGARRNITHFQEIGITLRSIKAFTAAKPSSFHHLMNFSLRCLELHPTTRANTIPLLCLVSTWASQIEIPTNEVQAISTLALLYILIHVQAKANFRGIGMEVLADGVDAHLVIKLSPNDKAYLLVLEFFQFIMELSSERHGEWRDKIEEILEVLPSEVLLSLDALKLSDTVFYASSQAYHGVIMSGSITCLLSTCPKSIASRRFWIERVREADKAFIEQKVRSIVAHGEVKITSTRNSMSITLRSSLQAIRWVQIFLSQIKHMYSRRVDNEMFPTVLHRDLIGDLPILRWSETITTTVREHPVSIIKAATGSGKSTVIPRLLWNESIQTGSLARIICFQPRRIAAVSLASRVSETMQTNVGEEIGYLIGGDSQVTSRSHIVFCTEAIGMLHCLQETLAYTHIIIDEVHIRSIFIDVALAVLKHYHLRVNKNLRIVLMSASINTDTLKDYFAGTNCRIENVETKPPYPIHIEYLDEISFFKHACFHSFMQLTADFIEEKDRIWEQVAKFRQSTEGYYGSLSDNLLDVQSFPLEALGMFIRSLHEELKRKANFTSKILVFLPGRTDILQLSFILDDLADEDEWSIDRLLGGLSIEQQIKIVTSSSENASSPVTVRSRQIILCTDVVESSVTIPECDIIIDTLQHKRFANVGYGHQYELTTKFITQDEALQRCGRTGRTRAGTVYRLLSHRSFCNLAKHPKPELLSSDITSVLVMLQELLPSAVSRWRGTEDARAKLCDPRSFLTNLVPSPPPEKSINEAYAILEELGAFHQEKLGVLGYLLKELYFEPRQVLLVLNGLRFGVLDEAVIITSILQRGSPFLDDAGFEPYEKAAELEVKTICGKGKSDLFSSMYAFMCWRLNNRIRWSHKMNNSTEKSGKYPVDTSYNDIQEENQWCWDRFISASTCREIEEVTMQIFDSLQAVGIIDQTLKGREEKLYRSRKAKTMDTRIDSESWNKKMVISSYRYLLGHENLRNVDYGGPNQGLEKLKEKDREDILLWIIASSYLDNTLTSNSSFARREVTYISRRNTAKSKRRYQGRNQEDSLLLFLKKVGLEVTDCYTSQGRRKNELVHTITFKSVEDAIVASQLRPSNEKYPYTRNDREINVTGMRKCYKSDEANCTMVISQETICDLEGDKDLVAAKILTTSSKNGQTIISFDLTVLPKNSIHAITAAMHPMYSAQNHSCRFRAIPETLLEPVLDKVELDLVKKIRDELNQEFVIPSDPSKRDSRLHFSKDSNSIISRRQTYVLKLFDHIRRKGESIERTEFRVDLSATSHVGLIIGKKGCNIKSVEAATNCRVKYEKHTETFSIVGKRDGIQAAYERILLLSKHTATVKSDPDRVLNQSNSLESFVRLIALMQFKK</sequence>
<dbReference type="CDD" id="cd00105">
    <property type="entry name" value="KH-I"/>
    <property type="match status" value="1"/>
</dbReference>
<evidence type="ECO:0000313" key="9">
    <source>
        <dbReference type="Proteomes" id="UP001516023"/>
    </source>
</evidence>
<dbReference type="PROSITE" id="PS50084">
    <property type="entry name" value="KH_TYPE_1"/>
    <property type="match status" value="1"/>
</dbReference>
<dbReference type="InterPro" id="IPR011545">
    <property type="entry name" value="DEAD/DEAH_box_helicase_dom"/>
</dbReference>
<dbReference type="Pfam" id="PF00013">
    <property type="entry name" value="KH_1"/>
    <property type="match status" value="1"/>
</dbReference>
<dbReference type="CDD" id="cd17917">
    <property type="entry name" value="DEXHc_RHA-like"/>
    <property type="match status" value="1"/>
</dbReference>
<dbReference type="SMART" id="SM00490">
    <property type="entry name" value="HELICc"/>
    <property type="match status" value="1"/>
</dbReference>
<dbReference type="PROSITE" id="PS51194">
    <property type="entry name" value="HELICASE_CTER"/>
    <property type="match status" value="1"/>
</dbReference>
<keyword evidence="1" id="KW-0547">Nucleotide-binding</keyword>
<dbReference type="InterPro" id="IPR036612">
    <property type="entry name" value="KH_dom_type_1_sf"/>
</dbReference>
<dbReference type="Pfam" id="PF00270">
    <property type="entry name" value="DEAD"/>
    <property type="match status" value="1"/>
</dbReference>
<feature type="domain" description="Helicase ATP-binding" evidence="6">
    <location>
        <begin position="451"/>
        <end position="615"/>
    </location>
</feature>
<dbReference type="PROSITE" id="PS51192">
    <property type="entry name" value="HELICASE_ATP_BIND_1"/>
    <property type="match status" value="1"/>
</dbReference>
<proteinExistence type="predicted"/>
<dbReference type="InterPro" id="IPR004088">
    <property type="entry name" value="KH_dom_type_1"/>
</dbReference>
<keyword evidence="9" id="KW-1185">Reference proteome</keyword>
<dbReference type="SMART" id="SM00322">
    <property type="entry name" value="KH"/>
    <property type="match status" value="1"/>
</dbReference>
<keyword evidence="2" id="KW-0378">Hydrolase</keyword>
<keyword evidence="3" id="KW-0347">Helicase</keyword>
<evidence type="ECO:0008006" key="10">
    <source>
        <dbReference type="Google" id="ProtNLM"/>
    </source>
</evidence>
<dbReference type="Gene3D" id="3.30.1370.10">
    <property type="entry name" value="K Homology domain, type 1"/>
    <property type="match status" value="1"/>
</dbReference>
<feature type="domain" description="Helicase C-terminal" evidence="7">
    <location>
        <begin position="693"/>
        <end position="873"/>
    </location>
</feature>
<evidence type="ECO:0000259" key="6">
    <source>
        <dbReference type="PROSITE" id="PS51192"/>
    </source>
</evidence>
<dbReference type="Proteomes" id="UP001516023">
    <property type="component" value="Unassembled WGS sequence"/>
</dbReference>
<dbReference type="SUPFAM" id="SSF54791">
    <property type="entry name" value="Eukaryotic type KH-domain (KH-domain type I)"/>
    <property type="match status" value="1"/>
</dbReference>
<gene>
    <name evidence="8" type="ORF">HJC23_000295</name>
</gene>
<keyword evidence="4" id="KW-0067">ATP-binding</keyword>
<name>A0ABD3NVD2_9STRA</name>
<dbReference type="SMART" id="SM00487">
    <property type="entry name" value="DEXDc"/>
    <property type="match status" value="1"/>
</dbReference>
<dbReference type="GO" id="GO:0003723">
    <property type="term" value="F:RNA binding"/>
    <property type="evidence" value="ECO:0007669"/>
    <property type="project" value="UniProtKB-UniRule"/>
</dbReference>
<dbReference type="PANTHER" id="PTHR18934">
    <property type="entry name" value="ATP-DEPENDENT RNA HELICASE"/>
    <property type="match status" value="1"/>
</dbReference>
<dbReference type="InterPro" id="IPR004087">
    <property type="entry name" value="KH_dom"/>
</dbReference>
<evidence type="ECO:0000256" key="5">
    <source>
        <dbReference type="PROSITE-ProRule" id="PRU00117"/>
    </source>
</evidence>
<dbReference type="GO" id="GO:0005524">
    <property type="term" value="F:ATP binding"/>
    <property type="evidence" value="ECO:0007669"/>
    <property type="project" value="UniProtKB-KW"/>
</dbReference>
<dbReference type="InterPro" id="IPR014001">
    <property type="entry name" value="Helicase_ATP-bd"/>
</dbReference>
<evidence type="ECO:0000256" key="1">
    <source>
        <dbReference type="ARBA" id="ARBA00022741"/>
    </source>
</evidence>
<protein>
    <recommendedName>
        <fullName evidence="10">ATP-dependent RNA helicase</fullName>
    </recommendedName>
</protein>
<dbReference type="GO" id="GO:0016787">
    <property type="term" value="F:hydrolase activity"/>
    <property type="evidence" value="ECO:0007669"/>
    <property type="project" value="UniProtKB-KW"/>
</dbReference>
<dbReference type="EMBL" id="JABMIG020000366">
    <property type="protein sequence ID" value="KAL3780005.1"/>
    <property type="molecule type" value="Genomic_DNA"/>
</dbReference>
<reference evidence="8 9" key="1">
    <citation type="journal article" date="2020" name="G3 (Bethesda)">
        <title>Improved Reference Genome for Cyclotella cryptica CCMP332, a Model for Cell Wall Morphogenesis, Salinity Adaptation, and Lipid Production in Diatoms (Bacillariophyta).</title>
        <authorList>
            <person name="Roberts W.R."/>
            <person name="Downey K.M."/>
            <person name="Ruck E.C."/>
            <person name="Traller J.C."/>
            <person name="Alverson A.J."/>
        </authorList>
    </citation>
    <scope>NUCLEOTIDE SEQUENCE [LARGE SCALE GENOMIC DNA]</scope>
    <source>
        <strain evidence="8 9">CCMP332</strain>
    </source>
</reference>
<accession>A0ABD3NVD2</accession>
<dbReference type="Gene3D" id="3.40.50.300">
    <property type="entry name" value="P-loop containing nucleotide triphosphate hydrolases"/>
    <property type="match status" value="2"/>
</dbReference>
<evidence type="ECO:0000313" key="8">
    <source>
        <dbReference type="EMBL" id="KAL3780005.1"/>
    </source>
</evidence>
<dbReference type="GO" id="GO:0004386">
    <property type="term" value="F:helicase activity"/>
    <property type="evidence" value="ECO:0007669"/>
    <property type="project" value="UniProtKB-KW"/>
</dbReference>
<dbReference type="InterPro" id="IPR001650">
    <property type="entry name" value="Helicase_C-like"/>
</dbReference>
<dbReference type="Pfam" id="PF00271">
    <property type="entry name" value="Helicase_C"/>
    <property type="match status" value="1"/>
</dbReference>
<dbReference type="InterPro" id="IPR027417">
    <property type="entry name" value="P-loop_NTPase"/>
</dbReference>
<organism evidence="8 9">
    <name type="scientific">Cyclotella cryptica</name>
    <dbReference type="NCBI Taxonomy" id="29204"/>
    <lineage>
        <taxon>Eukaryota</taxon>
        <taxon>Sar</taxon>
        <taxon>Stramenopiles</taxon>
        <taxon>Ochrophyta</taxon>
        <taxon>Bacillariophyta</taxon>
        <taxon>Coscinodiscophyceae</taxon>
        <taxon>Thalassiosirophycidae</taxon>
        <taxon>Stephanodiscales</taxon>
        <taxon>Stephanodiscaceae</taxon>
        <taxon>Cyclotella</taxon>
    </lineage>
</organism>